<keyword evidence="2" id="KW-0863">Zinc-finger</keyword>
<dbReference type="OrthoDB" id="79252at2759"/>
<dbReference type="Pfam" id="PF20826">
    <property type="entry name" value="PHD_5"/>
    <property type="match status" value="1"/>
</dbReference>
<dbReference type="InterPro" id="IPR001965">
    <property type="entry name" value="Znf_PHD"/>
</dbReference>
<feature type="coiled-coil region" evidence="4">
    <location>
        <begin position="444"/>
        <end position="471"/>
    </location>
</feature>
<dbReference type="Gene3D" id="3.30.40.10">
    <property type="entry name" value="Zinc/RING finger domain, C3HC4 (zinc finger)"/>
    <property type="match status" value="1"/>
</dbReference>
<dbReference type="Proteomes" id="UP000823405">
    <property type="component" value="Unassembled WGS sequence"/>
</dbReference>
<feature type="region of interest" description="Disordered" evidence="5">
    <location>
        <begin position="1"/>
        <end position="24"/>
    </location>
</feature>
<evidence type="ECO:0000256" key="3">
    <source>
        <dbReference type="ARBA" id="ARBA00022833"/>
    </source>
</evidence>
<feature type="compositionally biased region" description="Low complexity" evidence="5">
    <location>
        <begin position="559"/>
        <end position="571"/>
    </location>
</feature>
<feature type="region of interest" description="Disordered" evidence="5">
    <location>
        <begin position="405"/>
        <end position="426"/>
    </location>
</feature>
<dbReference type="GO" id="GO:0008270">
    <property type="term" value="F:zinc ion binding"/>
    <property type="evidence" value="ECO:0007669"/>
    <property type="project" value="UniProtKB-KW"/>
</dbReference>
<evidence type="ECO:0000256" key="1">
    <source>
        <dbReference type="ARBA" id="ARBA00022723"/>
    </source>
</evidence>
<organism evidence="7 8">
    <name type="scientific">Linnemannia gamsii</name>
    <dbReference type="NCBI Taxonomy" id="64522"/>
    <lineage>
        <taxon>Eukaryota</taxon>
        <taxon>Fungi</taxon>
        <taxon>Fungi incertae sedis</taxon>
        <taxon>Mucoromycota</taxon>
        <taxon>Mortierellomycotina</taxon>
        <taxon>Mortierellomycetes</taxon>
        <taxon>Mortierellales</taxon>
        <taxon>Mortierellaceae</taxon>
        <taxon>Linnemannia</taxon>
    </lineage>
</organism>
<dbReference type="SUPFAM" id="SSF57903">
    <property type="entry name" value="FYVE/PHD zinc finger"/>
    <property type="match status" value="1"/>
</dbReference>
<evidence type="ECO:0000256" key="5">
    <source>
        <dbReference type="SAM" id="MobiDB-lite"/>
    </source>
</evidence>
<keyword evidence="3" id="KW-0862">Zinc</keyword>
<proteinExistence type="predicted"/>
<feature type="compositionally biased region" description="Basic residues" evidence="5">
    <location>
        <begin position="344"/>
        <end position="354"/>
    </location>
</feature>
<feature type="compositionally biased region" description="Polar residues" evidence="5">
    <location>
        <begin position="544"/>
        <end position="558"/>
    </location>
</feature>
<feature type="region of interest" description="Disordered" evidence="5">
    <location>
        <begin position="100"/>
        <end position="222"/>
    </location>
</feature>
<feature type="compositionally biased region" description="Basic residues" evidence="5">
    <location>
        <begin position="405"/>
        <end position="415"/>
    </location>
</feature>
<feature type="compositionally biased region" description="Polar residues" evidence="5">
    <location>
        <begin position="589"/>
        <end position="604"/>
    </location>
</feature>
<dbReference type="AlphaFoldDB" id="A0A9P6UR53"/>
<dbReference type="InterPro" id="IPR053051">
    <property type="entry name" value="HDAC_complex_subunit"/>
</dbReference>
<protein>
    <recommendedName>
        <fullName evidence="6">Zinc finger PHD-type domain-containing protein</fullName>
    </recommendedName>
</protein>
<feature type="non-terminal residue" evidence="7">
    <location>
        <position position="1"/>
    </location>
</feature>
<feature type="region of interest" description="Disordered" evidence="5">
    <location>
        <begin position="511"/>
        <end position="615"/>
    </location>
</feature>
<dbReference type="PANTHER" id="PTHR47793:SF1">
    <property type="entry name" value="HISTONE DEACETYLASE COMPLEX SUBUNIT CTI6"/>
    <property type="match status" value="1"/>
</dbReference>
<evidence type="ECO:0000313" key="8">
    <source>
        <dbReference type="Proteomes" id="UP000823405"/>
    </source>
</evidence>
<dbReference type="InterPro" id="IPR011011">
    <property type="entry name" value="Znf_FYVE_PHD"/>
</dbReference>
<feature type="compositionally biased region" description="Low complexity" evidence="5">
    <location>
        <begin position="201"/>
        <end position="211"/>
    </location>
</feature>
<dbReference type="SMART" id="SM00249">
    <property type="entry name" value="PHD"/>
    <property type="match status" value="1"/>
</dbReference>
<sequence length="615" mass="65221">MASPKRSQRNGQTKSKKTLNKVDDDGGQTRCVCEQEHHMGVMIQCETCKVWQHCPCVGLGDGLVTPDKYYCDSCRPENHPYHVVDGVLMTNAENTSSAVASLKVKSPKTKSSARESKVSTDRDSLSDTTAAEYNNHGNVTRASKRRKKTDSTLDDFDQSSLHTVNNNSSNITDSGKNQTDDDESETTPAPVTTTKSHKKSAGSSSKGQAGSSKRKKGAVHEYELSTATASSVVTNMTSPVPVQLQESLPIVDHDSESATSASTSAPSTRRNARSANNKKNSRTAPADDVIEASHIVPASKRRRTAEPSTRPKEDSVLETEDEDKASEKDNSPTEAVVEAPATRSSRKGHGTRANKKADPVDDEQGESTLHAEDSPSASEDTARADSVVSHPEVVKRGGALRKAHYNHGHHHHSRHGSPAGTPQPSQIISVQPTKVKFPSAKMTIADMNKRIKQLQDYVSHARAEMNEMTKNREAAAAAAVERANAAAIAAAAAATVTAAACEDSAMALVENATPSTSSSDSQPAWLSTPPRSVHEPSRSESLDPVTQSNASTNAITATSEQNQGGSSTQGGSRHGAGGQPPMTPPPQNEAGSCNTNTGNPNCDNVETKGRELAGT</sequence>
<feature type="domain" description="Zinc finger PHD-type" evidence="6">
    <location>
        <begin position="30"/>
        <end position="75"/>
    </location>
</feature>
<keyword evidence="8" id="KW-1185">Reference proteome</keyword>
<gene>
    <name evidence="7" type="ORF">BGZ97_007626</name>
</gene>
<feature type="compositionally biased region" description="Low complexity" evidence="5">
    <location>
        <begin position="257"/>
        <end position="278"/>
    </location>
</feature>
<dbReference type="InterPro" id="IPR013083">
    <property type="entry name" value="Znf_RING/FYVE/PHD"/>
</dbReference>
<evidence type="ECO:0000313" key="7">
    <source>
        <dbReference type="EMBL" id="KAG0315973.1"/>
    </source>
</evidence>
<reference evidence="7" key="1">
    <citation type="journal article" date="2020" name="Fungal Divers.">
        <title>Resolving the Mortierellaceae phylogeny through synthesis of multi-gene phylogenetics and phylogenomics.</title>
        <authorList>
            <person name="Vandepol N."/>
            <person name="Liber J."/>
            <person name="Desiro A."/>
            <person name="Na H."/>
            <person name="Kennedy M."/>
            <person name="Barry K."/>
            <person name="Grigoriev I.V."/>
            <person name="Miller A.N."/>
            <person name="O'Donnell K."/>
            <person name="Stajich J.E."/>
            <person name="Bonito G."/>
        </authorList>
    </citation>
    <scope>NUCLEOTIDE SEQUENCE</scope>
    <source>
        <strain evidence="7">NVP60</strain>
    </source>
</reference>
<feature type="compositionally biased region" description="Polar residues" evidence="5">
    <location>
        <begin position="158"/>
        <end position="177"/>
    </location>
</feature>
<comment type="caution">
    <text evidence="7">The sequence shown here is derived from an EMBL/GenBank/DDBJ whole genome shotgun (WGS) entry which is preliminary data.</text>
</comment>
<keyword evidence="1" id="KW-0479">Metal-binding</keyword>
<feature type="compositionally biased region" description="Polar residues" evidence="5">
    <location>
        <begin position="126"/>
        <end position="141"/>
    </location>
</feature>
<dbReference type="InterPro" id="IPR019786">
    <property type="entry name" value="Zinc_finger_PHD-type_CS"/>
</dbReference>
<feature type="region of interest" description="Disordered" evidence="5">
    <location>
        <begin position="245"/>
        <end position="390"/>
    </location>
</feature>
<feature type="compositionally biased region" description="Basic and acidic residues" evidence="5">
    <location>
        <begin position="112"/>
        <end position="125"/>
    </location>
</feature>
<accession>A0A9P6UR53</accession>
<feature type="compositionally biased region" description="Polar residues" evidence="5">
    <location>
        <begin position="512"/>
        <end position="525"/>
    </location>
</feature>
<evidence type="ECO:0000256" key="4">
    <source>
        <dbReference type="SAM" id="Coils"/>
    </source>
</evidence>
<feature type="compositionally biased region" description="Basic and acidic residues" evidence="5">
    <location>
        <begin position="605"/>
        <end position="615"/>
    </location>
</feature>
<name>A0A9P6UR53_9FUNG</name>
<dbReference type="PANTHER" id="PTHR47793">
    <property type="entry name" value="HISTONE DEACETYLASE COMPLEX SUBUNIT CTI6"/>
    <property type="match status" value="1"/>
</dbReference>
<feature type="compositionally biased region" description="Basic and acidic residues" evidence="5">
    <location>
        <begin position="532"/>
        <end position="541"/>
    </location>
</feature>
<dbReference type="EMBL" id="JAAAIN010000340">
    <property type="protein sequence ID" value="KAG0315973.1"/>
    <property type="molecule type" value="Genomic_DNA"/>
</dbReference>
<keyword evidence="4" id="KW-0175">Coiled coil</keyword>
<evidence type="ECO:0000256" key="2">
    <source>
        <dbReference type="ARBA" id="ARBA00022771"/>
    </source>
</evidence>
<dbReference type="PROSITE" id="PS01359">
    <property type="entry name" value="ZF_PHD_1"/>
    <property type="match status" value="1"/>
</dbReference>
<evidence type="ECO:0000259" key="6">
    <source>
        <dbReference type="SMART" id="SM00249"/>
    </source>
</evidence>